<proteinExistence type="predicted"/>
<feature type="region of interest" description="Disordered" evidence="1">
    <location>
        <begin position="1"/>
        <end position="113"/>
    </location>
</feature>
<organism evidence="2 3">
    <name type="scientific">Thalassiosira oceanica</name>
    <name type="common">Marine diatom</name>
    <dbReference type="NCBI Taxonomy" id="159749"/>
    <lineage>
        <taxon>Eukaryota</taxon>
        <taxon>Sar</taxon>
        <taxon>Stramenopiles</taxon>
        <taxon>Ochrophyta</taxon>
        <taxon>Bacillariophyta</taxon>
        <taxon>Coscinodiscophyceae</taxon>
        <taxon>Thalassiosirophycidae</taxon>
        <taxon>Thalassiosirales</taxon>
        <taxon>Thalassiosiraceae</taxon>
        <taxon>Thalassiosira</taxon>
    </lineage>
</organism>
<comment type="caution">
    <text evidence="2">The sequence shown here is derived from an EMBL/GenBank/DDBJ whole genome shotgun (WGS) entry which is preliminary data.</text>
</comment>
<dbReference type="EMBL" id="AGNL01029216">
    <property type="protein sequence ID" value="EJK57175.1"/>
    <property type="molecule type" value="Genomic_DNA"/>
</dbReference>
<dbReference type="Proteomes" id="UP000266841">
    <property type="component" value="Unassembled WGS sequence"/>
</dbReference>
<protein>
    <submittedName>
        <fullName evidence="2">Uncharacterized protein</fullName>
    </submittedName>
</protein>
<feature type="compositionally biased region" description="Low complexity" evidence="1">
    <location>
        <begin position="50"/>
        <end position="62"/>
    </location>
</feature>
<sequence length="201" mass="20808">MQRRTKDPKISASHSGIRGMPLPKSSARRGKSPAHKSPAEGREKGSPRAGLASSLIEGSEGGSSRRVDESASLTFSAPLRWDLARNPRTETGRPDLAGVRPHAPPTPSADTATVRTAFGERPRDSALRPPPAAAPALTLQGVRGVLAAGSSSSSFDLWAGRAIVPRSAVATRRGPTSPAATSPRLADRAALPNPLARVAAP</sequence>
<feature type="compositionally biased region" description="Basic and acidic residues" evidence="1">
    <location>
        <begin position="37"/>
        <end position="46"/>
    </location>
</feature>
<gene>
    <name evidence="2" type="ORF">THAOC_22811</name>
</gene>
<feature type="region of interest" description="Disordered" evidence="1">
    <location>
        <begin position="167"/>
        <end position="201"/>
    </location>
</feature>
<evidence type="ECO:0000313" key="3">
    <source>
        <dbReference type="Proteomes" id="UP000266841"/>
    </source>
</evidence>
<evidence type="ECO:0000313" key="2">
    <source>
        <dbReference type="EMBL" id="EJK57175.1"/>
    </source>
</evidence>
<evidence type="ECO:0000256" key="1">
    <source>
        <dbReference type="SAM" id="MobiDB-lite"/>
    </source>
</evidence>
<accession>K0RW49</accession>
<dbReference type="AlphaFoldDB" id="K0RW49"/>
<reference evidence="2 3" key="1">
    <citation type="journal article" date="2012" name="Genome Biol.">
        <title>Genome and low-iron response of an oceanic diatom adapted to chronic iron limitation.</title>
        <authorList>
            <person name="Lommer M."/>
            <person name="Specht M."/>
            <person name="Roy A.S."/>
            <person name="Kraemer L."/>
            <person name="Andreson R."/>
            <person name="Gutowska M.A."/>
            <person name="Wolf J."/>
            <person name="Bergner S.V."/>
            <person name="Schilhabel M.B."/>
            <person name="Klostermeier U.C."/>
            <person name="Beiko R.G."/>
            <person name="Rosenstiel P."/>
            <person name="Hippler M."/>
            <person name="Laroche J."/>
        </authorList>
    </citation>
    <scope>NUCLEOTIDE SEQUENCE [LARGE SCALE GENOMIC DNA]</scope>
    <source>
        <strain evidence="2 3">CCMP1005</strain>
    </source>
</reference>
<feature type="compositionally biased region" description="Basic and acidic residues" evidence="1">
    <location>
        <begin position="82"/>
        <end position="93"/>
    </location>
</feature>
<feature type="non-terminal residue" evidence="2">
    <location>
        <position position="201"/>
    </location>
</feature>
<keyword evidence="3" id="KW-1185">Reference proteome</keyword>
<name>K0RW49_THAOC</name>